<reference evidence="2 3" key="1">
    <citation type="submission" date="2019-04" db="EMBL/GenBank/DDBJ databases">
        <authorList>
            <consortium name="DOE Joint Genome Institute"/>
            <person name="Mondo S."/>
            <person name="Kjaerbolling I."/>
            <person name="Vesth T."/>
            <person name="Frisvad J.C."/>
            <person name="Nybo J.L."/>
            <person name="Theobald S."/>
            <person name="Kildgaard S."/>
            <person name="Isbrandt T."/>
            <person name="Kuo A."/>
            <person name="Sato A."/>
            <person name="Lyhne E.K."/>
            <person name="Kogle M.E."/>
            <person name="Wiebenga A."/>
            <person name="Kun R.S."/>
            <person name="Lubbers R.J."/>
            <person name="Makela M.R."/>
            <person name="Barry K."/>
            <person name="Chovatia M."/>
            <person name="Clum A."/>
            <person name="Daum C."/>
            <person name="Haridas S."/>
            <person name="He G."/>
            <person name="LaButti K."/>
            <person name="Lipzen A."/>
            <person name="Riley R."/>
            <person name="Salamov A."/>
            <person name="Simmons B.A."/>
            <person name="Magnuson J.K."/>
            <person name="Henrissat B."/>
            <person name="Mortensen U.H."/>
            <person name="Larsen T.O."/>
            <person name="Devries R.P."/>
            <person name="Grigoriev I.V."/>
            <person name="Machida M."/>
            <person name="Baker S.E."/>
            <person name="Andersen M.R."/>
            <person name="Cantor M.N."/>
            <person name="Hua S.X."/>
        </authorList>
    </citation>
    <scope>NUCLEOTIDE SEQUENCE [LARGE SCALE GENOMIC DNA]</scope>
    <source>
        <strain evidence="2 3">CBS 119388</strain>
    </source>
</reference>
<dbReference type="Proteomes" id="UP000325579">
    <property type="component" value="Unassembled WGS sequence"/>
</dbReference>
<dbReference type="Pfam" id="PF12520">
    <property type="entry name" value="DUF3723"/>
    <property type="match status" value="1"/>
</dbReference>
<sequence>MGRTLLIELSDAGSSTDNMELVNNTLGHRANLLAQQRLQCYRGCATIEIRHLGFESEVVLGSRPLDQGNIKRLLNIFHLEGCANLEPENRVAAIISEQTLQSSLVHTGITREALFNRINPPNLLFAEPIQLLCVYGKHRLKAGEAFGEDRWLVDLYLHEISTDALAQLREESTNAQCFKDGEIYRILRQYQLLHNTAQEQKWWARFKSEERRKDIRRLQRNKLLCEGFDRLLPYIGLWDPLRTSQVERILWLRCHESIYNYLCQIHRTWSLLFSEDTAYLVDSTSVRLVEGLMPSYSLEDRNHLSELMRTERIFPLITGEGERETLQNKLIKISGRILSINTLVQDTLYLERPVKAFRSLLPRKFKGTVRQALLERWKLDNLDRASAVQMSEHSFEEAPTSVNLFSLGMTQLWLFTLRHFVKPHIDAKCNQLATSWSTERRSLGKMAILARQLGFSSTEINMLRREDFERADSDRILRAICTEDFYQIDEAKLKVMTNSLKDFWRHLSRMKEVQSQIPDFATDKVEQMSRRRSNCPLWDEHQRDRSHLFIEHIYSADQPCARYPTSFAVTREIFFSFFGKHPLYDIFAKAPAPAPEQTIPASDPDEQPSSESEQPHDQIADESPIELLPHPPGTPDRLREELNSRQTASLVHDMEGVEQDVPLAAGFEDIICKAPLETRADICVHRKVAEILQMWYASCNTSLVVLFLFESRRYYKFHAEDGLALRSVLQDLSREHYFLIINDYGVGAPDLNKVCEVALAERLVLVGKKDNPSQGIQDEQGRISVDKLRDYVIKYDVRTGKRRAEIISDRPAKRHVPKS</sequence>
<protein>
    <submittedName>
        <fullName evidence="2">Uncharacterized protein</fullName>
    </submittedName>
</protein>
<evidence type="ECO:0000313" key="2">
    <source>
        <dbReference type="EMBL" id="KAE8397427.1"/>
    </source>
</evidence>
<dbReference type="EMBL" id="ML736895">
    <property type="protein sequence ID" value="KAE8397427.1"/>
    <property type="molecule type" value="Genomic_DNA"/>
</dbReference>
<dbReference type="AlphaFoldDB" id="A0A5N7CUM4"/>
<evidence type="ECO:0000256" key="1">
    <source>
        <dbReference type="SAM" id="MobiDB-lite"/>
    </source>
</evidence>
<accession>A0A5N7CUM4</accession>
<name>A0A5N7CUM4_9EURO</name>
<organism evidence="2 3">
    <name type="scientific">Aspergillus pseudonomiae</name>
    <dbReference type="NCBI Taxonomy" id="1506151"/>
    <lineage>
        <taxon>Eukaryota</taxon>
        <taxon>Fungi</taxon>
        <taxon>Dikarya</taxon>
        <taxon>Ascomycota</taxon>
        <taxon>Pezizomycotina</taxon>
        <taxon>Eurotiomycetes</taxon>
        <taxon>Eurotiomycetidae</taxon>
        <taxon>Eurotiales</taxon>
        <taxon>Aspergillaceae</taxon>
        <taxon>Aspergillus</taxon>
        <taxon>Aspergillus subgen. Circumdati</taxon>
    </lineage>
</organism>
<dbReference type="InterPro" id="IPR022198">
    <property type="entry name" value="DUF3723"/>
</dbReference>
<feature type="region of interest" description="Disordered" evidence="1">
    <location>
        <begin position="594"/>
        <end position="643"/>
    </location>
</feature>
<dbReference type="OrthoDB" id="4227485at2759"/>
<dbReference type="RefSeq" id="XP_031934746.1">
    <property type="nucleotide sequence ID" value="XM_032088461.1"/>
</dbReference>
<gene>
    <name evidence="2" type="ORF">BDV37DRAFT_289423</name>
</gene>
<keyword evidence="3" id="KW-1185">Reference proteome</keyword>
<dbReference type="GeneID" id="43673152"/>
<proteinExistence type="predicted"/>
<evidence type="ECO:0000313" key="3">
    <source>
        <dbReference type="Proteomes" id="UP000325579"/>
    </source>
</evidence>